<gene>
    <name evidence="2" type="ORF">EWV40_11955</name>
</gene>
<evidence type="ECO:0000313" key="2">
    <source>
        <dbReference type="EMBL" id="TRV21339.1"/>
    </source>
</evidence>
<comment type="caution">
    <text evidence="2">The sequence shown here is derived from an EMBL/GenBank/DDBJ whole genome shotgun (WGS) entry which is preliminary data.</text>
</comment>
<organism evidence="2 3">
    <name type="scientific">Microcystis flos-aquae Mf_WU_F_19750830_S460</name>
    <dbReference type="NCBI Taxonomy" id="2486237"/>
    <lineage>
        <taxon>Bacteria</taxon>
        <taxon>Bacillati</taxon>
        <taxon>Cyanobacteriota</taxon>
        <taxon>Cyanophyceae</taxon>
        <taxon>Oscillatoriophycideae</taxon>
        <taxon>Chroococcales</taxon>
        <taxon>Microcystaceae</taxon>
        <taxon>Microcystis</taxon>
    </lineage>
</organism>
<name>A0A552LMA2_9CHRO</name>
<reference evidence="2 3" key="1">
    <citation type="submission" date="2019-01" db="EMBL/GenBank/DDBJ databases">
        <title>Coherence of Microcystis species and biogeography revealed through population genomics.</title>
        <authorList>
            <person name="Perez-Carrascal O.M."/>
            <person name="Terrat Y."/>
            <person name="Giani A."/>
            <person name="Fortin N."/>
            <person name="Tromas N."/>
            <person name="Shapiro B.J."/>
        </authorList>
    </citation>
    <scope>NUCLEOTIDE SEQUENCE [LARGE SCALE GENOMIC DNA]</scope>
    <source>
        <strain evidence="2">Mf_WU_F_19750830_S460</strain>
    </source>
</reference>
<sequence length="74" mass="8411">MQIPSKAIIPEDKLTRYLLVFRDKDDKSKFLAQAGFTLDNADSLQKAIIQLITVEDAIKDGKNEYGGWVELNIR</sequence>
<protein>
    <recommendedName>
        <fullName evidence="1">DUF6883 domain-containing protein</fullName>
    </recommendedName>
</protein>
<dbReference type="Proteomes" id="UP000320730">
    <property type="component" value="Unassembled WGS sequence"/>
</dbReference>
<dbReference type="EMBL" id="SFAN01000099">
    <property type="protein sequence ID" value="TRV21339.1"/>
    <property type="molecule type" value="Genomic_DNA"/>
</dbReference>
<feature type="domain" description="DUF6883" evidence="1">
    <location>
        <begin position="5"/>
        <end position="67"/>
    </location>
</feature>
<evidence type="ECO:0000259" key="1">
    <source>
        <dbReference type="Pfam" id="PF21814"/>
    </source>
</evidence>
<dbReference type="Pfam" id="PF21814">
    <property type="entry name" value="DUF6883"/>
    <property type="match status" value="1"/>
</dbReference>
<evidence type="ECO:0000313" key="3">
    <source>
        <dbReference type="Proteomes" id="UP000320730"/>
    </source>
</evidence>
<proteinExistence type="predicted"/>
<dbReference type="InterPro" id="IPR049250">
    <property type="entry name" value="DUF6883"/>
</dbReference>
<dbReference type="AlphaFoldDB" id="A0A552LMA2"/>
<accession>A0A552LMA2</accession>